<reference evidence="3" key="5">
    <citation type="submission" date="2018-04" db="UniProtKB">
        <authorList>
            <consortium name="EnsemblFungi"/>
        </authorList>
    </citation>
    <scope>IDENTIFICATION</scope>
    <source>
        <strain evidence="3">R3-111a-1</strain>
    </source>
</reference>
<name>J3NXS9_GAET3</name>
<protein>
    <submittedName>
        <fullName evidence="2 3">Uncharacterized protein</fullName>
    </submittedName>
</protein>
<proteinExistence type="predicted"/>
<dbReference type="EnsemblFungi" id="EJT76162">
    <property type="protein sequence ID" value="EJT76162"/>
    <property type="gene ID" value="GGTG_06084"/>
</dbReference>
<keyword evidence="4" id="KW-1185">Reference proteome</keyword>
<dbReference type="GeneID" id="20346542"/>
<sequence>MMPGSQHMQWPTRGPRASCDPPPPKLEHTQTSPSWLAAEKADLVDTIHIIWRGCLACSVAAATALPRWLGSPI</sequence>
<dbReference type="RefSeq" id="XP_009222162.1">
    <property type="nucleotide sequence ID" value="XM_009223898.1"/>
</dbReference>
<dbReference type="HOGENOM" id="CLU_2704939_0_0_1"/>
<evidence type="ECO:0000256" key="1">
    <source>
        <dbReference type="SAM" id="MobiDB-lite"/>
    </source>
</evidence>
<dbReference type="Proteomes" id="UP000006039">
    <property type="component" value="Unassembled WGS sequence"/>
</dbReference>
<feature type="region of interest" description="Disordered" evidence="1">
    <location>
        <begin position="1"/>
        <end position="32"/>
    </location>
</feature>
<evidence type="ECO:0000313" key="2">
    <source>
        <dbReference type="EMBL" id="EJT76162.1"/>
    </source>
</evidence>
<organism evidence="2">
    <name type="scientific">Gaeumannomyces tritici (strain R3-111a-1)</name>
    <name type="common">Wheat and barley take-all root rot fungus</name>
    <name type="synonym">Gaeumannomyces graminis var. tritici</name>
    <dbReference type="NCBI Taxonomy" id="644352"/>
    <lineage>
        <taxon>Eukaryota</taxon>
        <taxon>Fungi</taxon>
        <taxon>Dikarya</taxon>
        <taxon>Ascomycota</taxon>
        <taxon>Pezizomycotina</taxon>
        <taxon>Sordariomycetes</taxon>
        <taxon>Sordariomycetidae</taxon>
        <taxon>Magnaporthales</taxon>
        <taxon>Magnaporthaceae</taxon>
        <taxon>Gaeumannomyces</taxon>
    </lineage>
</organism>
<reference evidence="2" key="3">
    <citation type="submission" date="2010-09" db="EMBL/GenBank/DDBJ databases">
        <title>Annotation of Gaeumannomyces graminis var. tritici R3-111a-1.</title>
        <authorList>
            <consortium name="The Broad Institute Genome Sequencing Platform"/>
            <person name="Ma L.-J."/>
            <person name="Dead R."/>
            <person name="Young S.K."/>
            <person name="Zeng Q."/>
            <person name="Gargeya S."/>
            <person name="Fitzgerald M."/>
            <person name="Haas B."/>
            <person name="Abouelleil A."/>
            <person name="Alvarado L."/>
            <person name="Arachchi H.M."/>
            <person name="Berlin A."/>
            <person name="Brown A."/>
            <person name="Chapman S.B."/>
            <person name="Chen Z."/>
            <person name="Dunbar C."/>
            <person name="Freedman E."/>
            <person name="Gearin G."/>
            <person name="Gellesch M."/>
            <person name="Goldberg J."/>
            <person name="Griggs A."/>
            <person name="Gujja S."/>
            <person name="Heiman D."/>
            <person name="Howarth C."/>
            <person name="Larson L."/>
            <person name="Lui A."/>
            <person name="MacDonald P.J.P."/>
            <person name="Mehta T."/>
            <person name="Montmayeur A."/>
            <person name="Murphy C."/>
            <person name="Neiman D."/>
            <person name="Pearson M."/>
            <person name="Priest M."/>
            <person name="Roberts A."/>
            <person name="Saif S."/>
            <person name="Shea T."/>
            <person name="Shenoy N."/>
            <person name="Sisk P."/>
            <person name="Stolte C."/>
            <person name="Sykes S."/>
            <person name="Yandava C."/>
            <person name="Wortman J."/>
            <person name="Nusbaum C."/>
            <person name="Birren B."/>
        </authorList>
    </citation>
    <scope>NUCLEOTIDE SEQUENCE</scope>
    <source>
        <strain evidence="2">R3-111a-1</strain>
    </source>
</reference>
<evidence type="ECO:0000313" key="4">
    <source>
        <dbReference type="Proteomes" id="UP000006039"/>
    </source>
</evidence>
<dbReference type="VEuPathDB" id="FungiDB:GGTG_06084"/>
<reference evidence="3" key="4">
    <citation type="journal article" date="2015" name="G3 (Bethesda)">
        <title>Genome sequences of three phytopathogenic species of the Magnaporthaceae family of fungi.</title>
        <authorList>
            <person name="Okagaki L.H."/>
            <person name="Nunes C.C."/>
            <person name="Sailsbery J."/>
            <person name="Clay B."/>
            <person name="Brown D."/>
            <person name="John T."/>
            <person name="Oh Y."/>
            <person name="Young N."/>
            <person name="Fitzgerald M."/>
            <person name="Haas B.J."/>
            <person name="Zeng Q."/>
            <person name="Young S."/>
            <person name="Adiconis X."/>
            <person name="Fan L."/>
            <person name="Levin J.Z."/>
            <person name="Mitchell T.K."/>
            <person name="Okubara P.A."/>
            <person name="Farman M.L."/>
            <person name="Kohn L.M."/>
            <person name="Birren B."/>
            <person name="Ma L.-J."/>
            <person name="Dean R.A."/>
        </authorList>
    </citation>
    <scope>NUCLEOTIDE SEQUENCE</scope>
    <source>
        <strain evidence="3">R3-111a-1</strain>
    </source>
</reference>
<accession>J3NXS9</accession>
<reference evidence="4" key="1">
    <citation type="submission" date="2010-07" db="EMBL/GenBank/DDBJ databases">
        <title>The genome sequence of Gaeumannomyces graminis var. tritici strain R3-111a-1.</title>
        <authorList>
            <consortium name="The Broad Institute Genome Sequencing Platform"/>
            <person name="Ma L.-J."/>
            <person name="Dead R."/>
            <person name="Young S."/>
            <person name="Zeng Q."/>
            <person name="Koehrsen M."/>
            <person name="Alvarado L."/>
            <person name="Berlin A."/>
            <person name="Chapman S.B."/>
            <person name="Chen Z."/>
            <person name="Freedman E."/>
            <person name="Gellesch M."/>
            <person name="Goldberg J."/>
            <person name="Griggs A."/>
            <person name="Gujja S."/>
            <person name="Heilman E.R."/>
            <person name="Heiman D."/>
            <person name="Hepburn T."/>
            <person name="Howarth C."/>
            <person name="Jen D."/>
            <person name="Larson L."/>
            <person name="Mehta T."/>
            <person name="Neiman D."/>
            <person name="Pearson M."/>
            <person name="Roberts A."/>
            <person name="Saif S."/>
            <person name="Shea T."/>
            <person name="Shenoy N."/>
            <person name="Sisk P."/>
            <person name="Stolte C."/>
            <person name="Sykes S."/>
            <person name="Walk T."/>
            <person name="White J."/>
            <person name="Yandava C."/>
            <person name="Haas B."/>
            <person name="Nusbaum C."/>
            <person name="Birren B."/>
        </authorList>
    </citation>
    <scope>NUCLEOTIDE SEQUENCE [LARGE SCALE GENOMIC DNA]</scope>
    <source>
        <strain evidence="4">R3-111a-1</strain>
    </source>
</reference>
<dbReference type="AlphaFoldDB" id="J3NXS9"/>
<reference evidence="2" key="2">
    <citation type="submission" date="2010-07" db="EMBL/GenBank/DDBJ databases">
        <authorList>
            <consortium name="The Broad Institute Genome Sequencing Platform"/>
            <consortium name="Broad Institute Genome Sequencing Center for Infectious Disease"/>
            <person name="Ma L.-J."/>
            <person name="Dead R."/>
            <person name="Young S."/>
            <person name="Zeng Q."/>
            <person name="Koehrsen M."/>
            <person name="Alvarado L."/>
            <person name="Berlin A."/>
            <person name="Chapman S.B."/>
            <person name="Chen Z."/>
            <person name="Freedman E."/>
            <person name="Gellesch M."/>
            <person name="Goldberg J."/>
            <person name="Griggs A."/>
            <person name="Gujja S."/>
            <person name="Heilman E.R."/>
            <person name="Heiman D."/>
            <person name="Hepburn T."/>
            <person name="Howarth C."/>
            <person name="Jen D."/>
            <person name="Larson L."/>
            <person name="Mehta T."/>
            <person name="Neiman D."/>
            <person name="Pearson M."/>
            <person name="Roberts A."/>
            <person name="Saif S."/>
            <person name="Shea T."/>
            <person name="Shenoy N."/>
            <person name="Sisk P."/>
            <person name="Stolte C."/>
            <person name="Sykes S."/>
            <person name="Walk T."/>
            <person name="White J."/>
            <person name="Yandava C."/>
            <person name="Haas B."/>
            <person name="Nusbaum C."/>
            <person name="Birren B."/>
        </authorList>
    </citation>
    <scope>NUCLEOTIDE SEQUENCE</scope>
    <source>
        <strain evidence="2">R3-111a-1</strain>
    </source>
</reference>
<gene>
    <name evidence="3" type="primary">20346542</name>
    <name evidence="2" type="ORF">GGTG_06084</name>
</gene>
<dbReference type="EMBL" id="GL385397">
    <property type="protein sequence ID" value="EJT76162.1"/>
    <property type="molecule type" value="Genomic_DNA"/>
</dbReference>
<evidence type="ECO:0000313" key="3">
    <source>
        <dbReference type="EnsemblFungi" id="EJT76162"/>
    </source>
</evidence>